<dbReference type="InterPro" id="IPR003609">
    <property type="entry name" value="Pan_app"/>
</dbReference>
<organism evidence="1 2">
    <name type="scientific">Paramuricea clavata</name>
    <name type="common">Red gorgonian</name>
    <name type="synonym">Violescent sea-whip</name>
    <dbReference type="NCBI Taxonomy" id="317549"/>
    <lineage>
        <taxon>Eukaryota</taxon>
        <taxon>Metazoa</taxon>
        <taxon>Cnidaria</taxon>
        <taxon>Anthozoa</taxon>
        <taxon>Octocorallia</taxon>
        <taxon>Malacalcyonacea</taxon>
        <taxon>Plexauridae</taxon>
        <taxon>Paramuricea</taxon>
    </lineage>
</organism>
<evidence type="ECO:0000313" key="1">
    <source>
        <dbReference type="EMBL" id="CAB3989280.1"/>
    </source>
</evidence>
<dbReference type="NCBIfam" id="NF040941">
    <property type="entry name" value="GGGWT_bact"/>
    <property type="match status" value="1"/>
</dbReference>
<sequence length="231" mass="26262">MAKEVGRAPSEHWSLRFGPILLMFWFVIFLHLQSFGEGHSFCYDGSKEGYRLDTKVIKYVHAESGLDCILQCMLQEILCRSANFRKTCGGQENCELLESLYKEEPAESLKNDENFDHYILLQPEREPPISCKDILKKSARATSGLYKISVNNKIVTVYCEMVLHGGSFTFIPKSAVKKGTLPKLVSQLFTNDSEVLLYIQKKDGNQTYTHIQQLQEKSQTPLVVLQNTNTG</sequence>
<dbReference type="SUPFAM" id="SSF56496">
    <property type="entry name" value="Fibrinogen C-terminal domain-like"/>
    <property type="match status" value="1"/>
</dbReference>
<dbReference type="Proteomes" id="UP001152795">
    <property type="component" value="Unassembled WGS sequence"/>
</dbReference>
<protein>
    <submittedName>
        <fullName evidence="1">Uncharacterized protein</fullName>
    </submittedName>
</protein>
<dbReference type="InterPro" id="IPR014716">
    <property type="entry name" value="Fibrinogen_a/b/g_C_1"/>
</dbReference>
<dbReference type="InterPro" id="IPR036056">
    <property type="entry name" value="Fibrinogen-like_C"/>
</dbReference>
<comment type="caution">
    <text evidence="1">The sequence shown here is derived from an EMBL/GenBank/DDBJ whole genome shotgun (WGS) entry which is preliminary data.</text>
</comment>
<dbReference type="PROSITE" id="PS50948">
    <property type="entry name" value="PAN"/>
    <property type="match status" value="1"/>
</dbReference>
<dbReference type="Gene3D" id="3.50.4.10">
    <property type="entry name" value="Hepatocyte Growth Factor"/>
    <property type="match status" value="1"/>
</dbReference>
<dbReference type="OrthoDB" id="10666714at2759"/>
<dbReference type="EMBL" id="CACRXK020001457">
    <property type="protein sequence ID" value="CAB3989280.1"/>
    <property type="molecule type" value="Genomic_DNA"/>
</dbReference>
<dbReference type="Gene3D" id="3.90.215.10">
    <property type="entry name" value="Gamma Fibrinogen, chain A, domain 1"/>
    <property type="match status" value="1"/>
</dbReference>
<reference evidence="1" key="1">
    <citation type="submission" date="2020-04" db="EMBL/GenBank/DDBJ databases">
        <authorList>
            <person name="Alioto T."/>
            <person name="Alioto T."/>
            <person name="Gomez Garrido J."/>
        </authorList>
    </citation>
    <scope>NUCLEOTIDE SEQUENCE</scope>
    <source>
        <strain evidence="1">A484AB</strain>
    </source>
</reference>
<accession>A0A7D9HRV2</accession>
<dbReference type="AlphaFoldDB" id="A0A7D9HRV2"/>
<proteinExistence type="predicted"/>
<name>A0A7D9HRV2_PARCT</name>
<dbReference type="Pfam" id="PF00024">
    <property type="entry name" value="PAN_1"/>
    <property type="match status" value="1"/>
</dbReference>
<gene>
    <name evidence="1" type="ORF">PACLA_8A062958</name>
</gene>
<keyword evidence="2" id="KW-1185">Reference proteome</keyword>
<evidence type="ECO:0000313" key="2">
    <source>
        <dbReference type="Proteomes" id="UP001152795"/>
    </source>
</evidence>